<dbReference type="EMBL" id="JABCYN010000009">
    <property type="protein sequence ID" value="KAF6015559.1"/>
    <property type="molecule type" value="Genomic_DNA"/>
</dbReference>
<evidence type="ECO:0000256" key="3">
    <source>
        <dbReference type="ARBA" id="ARBA00022692"/>
    </source>
</evidence>
<comment type="caution">
    <text evidence="9">The sequence shown here is derived from an EMBL/GenBank/DDBJ whole genome shotgun (WGS) entry which is preliminary data.</text>
</comment>
<gene>
    <name evidence="9" type="ORF">HII12_000718</name>
</gene>
<keyword evidence="2" id="KW-0813">Transport</keyword>
<feature type="domain" description="SPX" evidence="8">
    <location>
        <begin position="140"/>
        <end position="406"/>
    </location>
</feature>
<feature type="region of interest" description="Disordered" evidence="6">
    <location>
        <begin position="78"/>
        <end position="97"/>
    </location>
</feature>
<evidence type="ECO:0000256" key="7">
    <source>
        <dbReference type="SAM" id="Phobius"/>
    </source>
</evidence>
<feature type="transmembrane region" description="Helical" evidence="7">
    <location>
        <begin position="827"/>
        <end position="851"/>
    </location>
</feature>
<organism evidence="9 10">
    <name type="scientific">Dekkera bruxellensis</name>
    <name type="common">Brettanomyces custersii</name>
    <dbReference type="NCBI Taxonomy" id="5007"/>
    <lineage>
        <taxon>Eukaryota</taxon>
        <taxon>Fungi</taxon>
        <taxon>Dikarya</taxon>
        <taxon>Ascomycota</taxon>
        <taxon>Saccharomycotina</taxon>
        <taxon>Pichiomycetes</taxon>
        <taxon>Pichiales</taxon>
        <taxon>Pichiaceae</taxon>
        <taxon>Brettanomyces</taxon>
    </lineage>
</organism>
<dbReference type="CDD" id="cd01115">
    <property type="entry name" value="SLC13_permease"/>
    <property type="match status" value="1"/>
</dbReference>
<dbReference type="CDD" id="cd14478">
    <property type="entry name" value="SPX_PHO87_PHO90_like"/>
    <property type="match status" value="1"/>
</dbReference>
<keyword evidence="5 7" id="KW-0472">Membrane</keyword>
<feature type="transmembrane region" description="Helical" evidence="7">
    <location>
        <begin position="684"/>
        <end position="706"/>
    </location>
</feature>
<feature type="region of interest" description="Disordered" evidence="6">
    <location>
        <begin position="36"/>
        <end position="69"/>
    </location>
</feature>
<accession>A0A8H6BQ84</accession>
<dbReference type="Proteomes" id="UP000568158">
    <property type="component" value="Unassembled WGS sequence"/>
</dbReference>
<dbReference type="Pfam" id="PF03105">
    <property type="entry name" value="SPX"/>
    <property type="match status" value="2"/>
</dbReference>
<feature type="compositionally biased region" description="Polar residues" evidence="6">
    <location>
        <begin position="36"/>
        <end position="50"/>
    </location>
</feature>
<evidence type="ECO:0000256" key="4">
    <source>
        <dbReference type="ARBA" id="ARBA00022989"/>
    </source>
</evidence>
<keyword evidence="4 7" id="KW-1133">Transmembrane helix</keyword>
<evidence type="ECO:0000259" key="8">
    <source>
        <dbReference type="PROSITE" id="PS51382"/>
    </source>
</evidence>
<evidence type="ECO:0000256" key="2">
    <source>
        <dbReference type="ARBA" id="ARBA00022448"/>
    </source>
</evidence>
<sequence>MPSIVCRQLVQTARLICRSKKYQQLPADLEQGQESFPLQDWHPQQGSSLGDTFPGEYQDSETDFTSSSRQKLRIDTSFHSDTDSDSDSELASSNLGPANGTRASSSYLLDFVESYLESYISRHLLPDWSTSFKSQGHYRMKFSHSLQFNAVPEWSSKYINYSGLKKIIYTEQRIYAEKLNSAHEQGQVAFTPDSDPENPINVFLEALNKELRKVDSFYTAKEKDLYIQYRVLIEEFDDFESEFPKDEPDDGARRQVRTFLNSLRPEAYHDQETGRGVVGGAKLTNQKGKICDAENVLRDSTPLSQPMLSSDAFCNSSANIVGESAAAAEEGRLSRKRSLPTLFDEEDFKPTFLEALKMEKRKPLCELFVHLSELKSYIELNRIGFGKALKKFDKVMFVSIKEQFLSTLDQRCYIFRDSTLSELNTHIGNIVRLYSVFTAGNLDIAKDQLRSNLREYVVWERNTVWRDMIGMERKSQAAHAEKTKLGEAGYSGSGEKYEIPLGSGRRLVLPRGLFSAKFIELVVIMLVSTLLLFHSPFKDKQQRNCFSVLVCASLLWATEAIPLFTTSLLVPFLLVVLSVLKDPDTGEVLSAVDASKFICATMWSPIILLLLGGFTLAAALSKYNLDKIACTFLLSKVPQHPVYVLGAIMVVSTLVSAFVSNVAAPVLMYSVIRPVLSMLPEGSSFAQALVIGIALASDVSGIISPIASPQNVVALQSMDPQPNWAQWFTVSIPVCCTAIGLIYIFLLFNFNFKGTTLVPIKRTADKFTWQKIYVIVVSIATVILWCLASALQNYVGDTGMIAIASMVAFYAPAILSPDDFNNYPWTIVMLAMGGLALGKGVTVSGLLQTIAQGIQERLAGKDLFTVLSIFGIIVMITATFVSHTVAALIIIPLIEEIGKSLPDPHPNLLVMAAAFLCSSGMALPTSGFPNVTAIGLRDNVGNSYVTVSTFMRCGGVASIVLYLVVVFLGYMILRMMNF</sequence>
<reference evidence="9 10" key="1">
    <citation type="journal article" date="2020" name="Appl. Microbiol. Biotechnol.">
        <title>Targeted gene deletion in Brettanomyces bruxellensis with an expression-free CRISPR-Cas9 system.</title>
        <authorList>
            <person name="Varela C."/>
            <person name="Bartel C."/>
            <person name="Onetto C."/>
            <person name="Borneman A."/>
        </authorList>
    </citation>
    <scope>NUCLEOTIDE SEQUENCE [LARGE SCALE GENOMIC DNA]</scope>
    <source>
        <strain evidence="9 10">AWRI1613</strain>
    </source>
</reference>
<evidence type="ECO:0000256" key="1">
    <source>
        <dbReference type="ARBA" id="ARBA00004141"/>
    </source>
</evidence>
<proteinExistence type="predicted"/>
<dbReference type="PANTHER" id="PTHR10283">
    <property type="entry name" value="SOLUTE CARRIER FAMILY 13 MEMBER"/>
    <property type="match status" value="1"/>
</dbReference>
<evidence type="ECO:0000313" key="9">
    <source>
        <dbReference type="EMBL" id="KAF6015559.1"/>
    </source>
</evidence>
<dbReference type="GO" id="GO:0006817">
    <property type="term" value="P:phosphate ion transport"/>
    <property type="evidence" value="ECO:0007669"/>
    <property type="project" value="TreeGrafter"/>
</dbReference>
<dbReference type="AlphaFoldDB" id="A0A8H6BQ84"/>
<evidence type="ECO:0000256" key="5">
    <source>
        <dbReference type="ARBA" id="ARBA00023136"/>
    </source>
</evidence>
<comment type="subcellular location">
    <subcellularLocation>
        <location evidence="1">Membrane</location>
        <topology evidence="1">Multi-pass membrane protein</topology>
    </subcellularLocation>
</comment>
<feature type="transmembrane region" description="Helical" evidence="7">
    <location>
        <begin position="554"/>
        <end position="580"/>
    </location>
</feature>
<evidence type="ECO:0000256" key="6">
    <source>
        <dbReference type="SAM" id="MobiDB-lite"/>
    </source>
</evidence>
<dbReference type="GO" id="GO:0005315">
    <property type="term" value="F:phosphate transmembrane transporter activity"/>
    <property type="evidence" value="ECO:0007669"/>
    <property type="project" value="TreeGrafter"/>
</dbReference>
<feature type="transmembrane region" description="Helical" evidence="7">
    <location>
        <begin position="863"/>
        <end position="894"/>
    </location>
</feature>
<dbReference type="Pfam" id="PF03600">
    <property type="entry name" value="CitMHS"/>
    <property type="match status" value="1"/>
</dbReference>
<feature type="transmembrane region" description="Helical" evidence="7">
    <location>
        <begin position="600"/>
        <end position="621"/>
    </location>
</feature>
<dbReference type="InterPro" id="IPR004680">
    <property type="entry name" value="Cit_transptr-like_dom"/>
</dbReference>
<name>A0A8H6BQ84_DEKBR</name>
<dbReference type="PROSITE" id="PS51382">
    <property type="entry name" value="SPX"/>
    <property type="match status" value="1"/>
</dbReference>
<dbReference type="GO" id="GO:0006797">
    <property type="term" value="P:polyphosphate metabolic process"/>
    <property type="evidence" value="ECO:0007669"/>
    <property type="project" value="TreeGrafter"/>
</dbReference>
<feature type="transmembrane region" description="Helical" evidence="7">
    <location>
        <begin position="642"/>
        <end position="664"/>
    </location>
</feature>
<keyword evidence="3 7" id="KW-0812">Transmembrane</keyword>
<feature type="transmembrane region" description="Helical" evidence="7">
    <location>
        <begin position="906"/>
        <end position="928"/>
    </location>
</feature>
<protein>
    <recommendedName>
        <fullName evidence="8">SPX domain-containing protein</fullName>
    </recommendedName>
</protein>
<dbReference type="GO" id="GO:0005886">
    <property type="term" value="C:plasma membrane"/>
    <property type="evidence" value="ECO:0007669"/>
    <property type="project" value="TreeGrafter"/>
</dbReference>
<evidence type="ECO:0000313" key="10">
    <source>
        <dbReference type="Proteomes" id="UP000568158"/>
    </source>
</evidence>
<feature type="transmembrane region" description="Helical" evidence="7">
    <location>
        <begin position="772"/>
        <end position="791"/>
    </location>
</feature>
<dbReference type="PANTHER" id="PTHR10283:SF92">
    <property type="entry name" value="LOW-AFFINITY PHOSPHATE TRANSPORTER PHO91"/>
    <property type="match status" value="1"/>
</dbReference>
<dbReference type="InterPro" id="IPR004331">
    <property type="entry name" value="SPX_dom"/>
</dbReference>
<feature type="transmembrane region" description="Helical" evidence="7">
    <location>
        <begin position="727"/>
        <end position="752"/>
    </location>
</feature>
<feature type="transmembrane region" description="Helical" evidence="7">
    <location>
        <begin position="798"/>
        <end position="815"/>
    </location>
</feature>
<feature type="transmembrane region" description="Helical" evidence="7">
    <location>
        <begin position="513"/>
        <end position="533"/>
    </location>
</feature>
<feature type="transmembrane region" description="Helical" evidence="7">
    <location>
        <begin position="949"/>
        <end position="973"/>
    </location>
</feature>